<gene>
    <name evidence="3" type="ORF">LSH36_236g00037</name>
</gene>
<feature type="compositionally biased region" description="Polar residues" evidence="1">
    <location>
        <begin position="643"/>
        <end position="695"/>
    </location>
</feature>
<dbReference type="EMBL" id="JAODUP010000236">
    <property type="protein sequence ID" value="KAK2155569.1"/>
    <property type="molecule type" value="Genomic_DNA"/>
</dbReference>
<organism evidence="3 4">
    <name type="scientific">Paralvinella palmiformis</name>
    <dbReference type="NCBI Taxonomy" id="53620"/>
    <lineage>
        <taxon>Eukaryota</taxon>
        <taxon>Metazoa</taxon>
        <taxon>Spiralia</taxon>
        <taxon>Lophotrochozoa</taxon>
        <taxon>Annelida</taxon>
        <taxon>Polychaeta</taxon>
        <taxon>Sedentaria</taxon>
        <taxon>Canalipalpata</taxon>
        <taxon>Terebellida</taxon>
        <taxon>Terebelliformia</taxon>
        <taxon>Alvinellidae</taxon>
        <taxon>Paralvinella</taxon>
    </lineage>
</organism>
<dbReference type="AlphaFoldDB" id="A0AAD9JLT3"/>
<feature type="region of interest" description="Disordered" evidence="1">
    <location>
        <begin position="638"/>
        <end position="858"/>
    </location>
</feature>
<feature type="compositionally biased region" description="Low complexity" evidence="1">
    <location>
        <begin position="55"/>
        <end position="64"/>
    </location>
</feature>
<keyword evidence="2" id="KW-0732">Signal</keyword>
<comment type="caution">
    <text evidence="3">The sequence shown here is derived from an EMBL/GenBank/DDBJ whole genome shotgun (WGS) entry which is preliminary data.</text>
</comment>
<feature type="compositionally biased region" description="Basic and acidic residues" evidence="1">
    <location>
        <begin position="847"/>
        <end position="858"/>
    </location>
</feature>
<sequence>MDVKIVSVLLVLIAGAMAKPLEHGNKVRMHRFGIRAHFNGMQHRQRGGFMGNQNGGNQQNPGMQHGPGGGFMGNQNGGNQQNPGMQHRPGGGIMGNFNGGNQQKPGPPGDIQLADIEKEPVTYEDMQNLAAWIKATITGLSQLLKDNAQLIAMDADPTDELLANNLGQFVDNVKDLVRTDMVTLREHVMRTMAKQAIYGIMGESPCADETECSEREEELENLIEDAFKENGEAPIGADLMGKRRGGRGDKTDREIVEVLHLLKGGLTYLTGNNNELANAIATGMTCLSGTLDEISSYIDPSNLPQDKIDLIPIMARLVVVVYEVIPQMHEAVEKIELIKTFKEFKHNGLLPSDVIDEVSDKIPKMVSVVNNAEENIAHLLARATLLGYEGHPACNEYFSIETFDQFANCAKEALFELKKKGNEVKEKLKTIINSAKSNNKCQKLESHLASLYDIVEDVKSAKSFDDSDNSKSAEFEALDDIDQMEAANIPELVLSDLECLGDIVDRLVVIIDLDNTDLQELLIESATFLHFLKKTGKKVLMNIEMVVMSAIMSDRIDDIVIGDQKKAKASTRMMTKGIHAALRQLAAIKLPHGGPNPNNNNDQSTGQDSSPNGDQSPGQDSSPSGDQLKELIRKLGMALGHDSSPNGDQSPGQDSSPSEDQRPGQDSSPSGDQSPGQDSSPNGDQSPGQDSSPSGDQMKELIRKLGMALGHDSSPNGDQSPGQDSSPNEDQRPGQDSSPSGDQSPGQDSSPNGDQSPGQDSSPSGDQMKELIRKLGLALGHDSSPNGDQSPGQDSSPNEDQRPGQDSSPSGDQMKELIRKLGLALGHDSSPNGDQSPGQDSSPSGDQMKELLRKLGMA</sequence>
<evidence type="ECO:0000256" key="2">
    <source>
        <dbReference type="SAM" id="SignalP"/>
    </source>
</evidence>
<keyword evidence="4" id="KW-1185">Reference proteome</keyword>
<feature type="chain" id="PRO_5041969252" evidence="2">
    <location>
        <begin position="19"/>
        <end position="858"/>
    </location>
</feature>
<feature type="compositionally biased region" description="Polar residues" evidence="1">
    <location>
        <begin position="829"/>
        <end position="845"/>
    </location>
</feature>
<feature type="compositionally biased region" description="Polar residues" evidence="1">
    <location>
        <begin position="602"/>
        <end position="625"/>
    </location>
</feature>
<accession>A0AAD9JLT3</accession>
<evidence type="ECO:0000313" key="4">
    <source>
        <dbReference type="Proteomes" id="UP001208570"/>
    </source>
</evidence>
<feature type="signal peptide" evidence="2">
    <location>
        <begin position="1"/>
        <end position="18"/>
    </location>
</feature>
<feature type="compositionally biased region" description="Polar residues" evidence="1">
    <location>
        <begin position="783"/>
        <end position="811"/>
    </location>
</feature>
<feature type="compositionally biased region" description="Polar residues" evidence="1">
    <location>
        <begin position="713"/>
        <end position="765"/>
    </location>
</feature>
<name>A0AAD9JLT3_9ANNE</name>
<reference evidence="3" key="1">
    <citation type="journal article" date="2023" name="Mol. Biol. Evol.">
        <title>Third-Generation Sequencing Reveals the Adaptive Role of the Epigenome in Three Deep-Sea Polychaetes.</title>
        <authorList>
            <person name="Perez M."/>
            <person name="Aroh O."/>
            <person name="Sun Y."/>
            <person name="Lan Y."/>
            <person name="Juniper S.K."/>
            <person name="Young C.R."/>
            <person name="Angers B."/>
            <person name="Qian P.Y."/>
        </authorList>
    </citation>
    <scope>NUCLEOTIDE SEQUENCE</scope>
    <source>
        <strain evidence="3">P08H-3</strain>
    </source>
</reference>
<feature type="region of interest" description="Disordered" evidence="1">
    <location>
        <begin position="589"/>
        <end position="626"/>
    </location>
</feature>
<proteinExistence type="predicted"/>
<evidence type="ECO:0000313" key="3">
    <source>
        <dbReference type="EMBL" id="KAK2155569.1"/>
    </source>
</evidence>
<evidence type="ECO:0000256" key="1">
    <source>
        <dbReference type="SAM" id="MobiDB-lite"/>
    </source>
</evidence>
<protein>
    <submittedName>
        <fullName evidence="3">Uncharacterized protein</fullName>
    </submittedName>
</protein>
<feature type="compositionally biased region" description="Gly residues" evidence="1">
    <location>
        <begin position="65"/>
        <end position="76"/>
    </location>
</feature>
<dbReference type="Proteomes" id="UP001208570">
    <property type="component" value="Unassembled WGS sequence"/>
</dbReference>
<feature type="region of interest" description="Disordered" evidence="1">
    <location>
        <begin position="50"/>
        <end position="82"/>
    </location>
</feature>